<feature type="transmembrane region" description="Helical" evidence="1">
    <location>
        <begin position="108"/>
        <end position="131"/>
    </location>
</feature>
<protein>
    <submittedName>
        <fullName evidence="2">Uncharacterized protein</fullName>
    </submittedName>
</protein>
<dbReference type="OrthoDB" id="189231at2759"/>
<sequence length="436" mass="48844">MEAFADIIEKSLLPVLPRSVVERLNKFTPLEWDKFEEKINTLKNEHVKNASLAVLRTLRQFHGDVSTPAELISVGLLDSVVAAGVSLCVYVVLKWVLFFLVGDVLFRIIRLVVHLFFTLLRASQFVAPAYIGLVVMRSAEKAVVDDKTNDATLKVQTWAHKFLSLPQPNSKISPQDAVTLGSLVMSFFILSPFIRFLALFFPFKTLAQIVLSIVVYHPYFTIMPKVFKIVKTKPVFITLSVLFDLDVEHIQKVYDNIHTMQEKEVVRPLIRFRSPFSVVNKLQRSGESEEWIGVNTKDATETKIVSLRIMGVTADWEESEEIVVAVRQLPNGGRAVDEKIETLVFSTRVACTKGVAVCDVDIDVPVLAKLDVTLELEVRGKLTFGSDPVLSTIKIDVQDMFVGTGITKASDLELKGDNEKATVVLDVSCKGEIRYM</sequence>
<feature type="transmembrane region" description="Helical" evidence="1">
    <location>
        <begin position="80"/>
        <end position="102"/>
    </location>
</feature>
<comment type="caution">
    <text evidence="2">The sequence shown here is derived from an EMBL/GenBank/DDBJ whole genome shotgun (WGS) entry which is preliminary data.</text>
</comment>
<reference evidence="3" key="1">
    <citation type="journal article" date="2023" name="Commun. Biol.">
        <title>Genome analysis of Parmales, the sister group of diatoms, reveals the evolutionary specialization of diatoms from phago-mixotrophs to photoautotrophs.</title>
        <authorList>
            <person name="Ban H."/>
            <person name="Sato S."/>
            <person name="Yoshikawa S."/>
            <person name="Yamada K."/>
            <person name="Nakamura Y."/>
            <person name="Ichinomiya M."/>
            <person name="Sato N."/>
            <person name="Blanc-Mathieu R."/>
            <person name="Endo H."/>
            <person name="Kuwata A."/>
            <person name="Ogata H."/>
        </authorList>
    </citation>
    <scope>NUCLEOTIDE SEQUENCE [LARGE SCALE GENOMIC DNA]</scope>
</reference>
<dbReference type="Proteomes" id="UP001165065">
    <property type="component" value="Unassembled WGS sequence"/>
</dbReference>
<keyword evidence="1" id="KW-0472">Membrane</keyword>
<dbReference type="AlphaFoldDB" id="A0A9W7GKI6"/>
<organism evidence="2 3">
    <name type="scientific">Triparma columacea</name>
    <dbReference type="NCBI Taxonomy" id="722753"/>
    <lineage>
        <taxon>Eukaryota</taxon>
        <taxon>Sar</taxon>
        <taxon>Stramenopiles</taxon>
        <taxon>Ochrophyta</taxon>
        <taxon>Bolidophyceae</taxon>
        <taxon>Parmales</taxon>
        <taxon>Triparmaceae</taxon>
        <taxon>Triparma</taxon>
    </lineage>
</organism>
<evidence type="ECO:0000313" key="2">
    <source>
        <dbReference type="EMBL" id="GMI45662.1"/>
    </source>
</evidence>
<keyword evidence="1" id="KW-1133">Transmembrane helix</keyword>
<feature type="transmembrane region" description="Helical" evidence="1">
    <location>
        <begin position="177"/>
        <end position="200"/>
    </location>
</feature>
<evidence type="ECO:0000313" key="3">
    <source>
        <dbReference type="Proteomes" id="UP001165065"/>
    </source>
</evidence>
<dbReference type="EMBL" id="BRYA01000260">
    <property type="protein sequence ID" value="GMI45662.1"/>
    <property type="molecule type" value="Genomic_DNA"/>
</dbReference>
<name>A0A9W7GKI6_9STRA</name>
<proteinExistence type="predicted"/>
<accession>A0A9W7GKI6</accession>
<feature type="transmembrane region" description="Helical" evidence="1">
    <location>
        <begin position="206"/>
        <end position="223"/>
    </location>
</feature>
<keyword evidence="3" id="KW-1185">Reference proteome</keyword>
<evidence type="ECO:0000256" key="1">
    <source>
        <dbReference type="SAM" id="Phobius"/>
    </source>
</evidence>
<gene>
    <name evidence="2" type="ORF">TrCOL_g7223</name>
</gene>
<keyword evidence="1" id="KW-0812">Transmembrane</keyword>